<dbReference type="SUPFAM" id="SSF56672">
    <property type="entry name" value="DNA/RNA polymerases"/>
    <property type="match status" value="1"/>
</dbReference>
<dbReference type="PANTHER" id="PTHR33568">
    <property type="entry name" value="DNA POLYMERASE"/>
    <property type="match status" value="1"/>
</dbReference>
<proteinExistence type="predicted"/>
<dbReference type="Proteomes" id="UP001152747">
    <property type="component" value="Unassembled WGS sequence"/>
</dbReference>
<dbReference type="OrthoDB" id="5876545at2759"/>
<evidence type="ECO:0008006" key="3">
    <source>
        <dbReference type="Google" id="ProtNLM"/>
    </source>
</evidence>
<dbReference type="PANTHER" id="PTHR33568:SF3">
    <property type="entry name" value="DNA-DIRECTED DNA POLYMERASE"/>
    <property type="match status" value="1"/>
</dbReference>
<name>A0A9P1J1L5_9PELO</name>
<keyword evidence="2" id="KW-1185">Reference proteome</keyword>
<evidence type="ECO:0000313" key="1">
    <source>
        <dbReference type="EMBL" id="CAI5456501.1"/>
    </source>
</evidence>
<dbReference type="InterPro" id="IPR023211">
    <property type="entry name" value="DNA_pol_palm_dom_sf"/>
</dbReference>
<reference evidence="1" key="1">
    <citation type="submission" date="2022-11" db="EMBL/GenBank/DDBJ databases">
        <authorList>
            <person name="Kikuchi T."/>
        </authorList>
    </citation>
    <scope>NUCLEOTIDE SEQUENCE</scope>
    <source>
        <strain evidence="1">PS1010</strain>
    </source>
</reference>
<organism evidence="1 2">
    <name type="scientific">Caenorhabditis angaria</name>
    <dbReference type="NCBI Taxonomy" id="860376"/>
    <lineage>
        <taxon>Eukaryota</taxon>
        <taxon>Metazoa</taxon>
        <taxon>Ecdysozoa</taxon>
        <taxon>Nematoda</taxon>
        <taxon>Chromadorea</taxon>
        <taxon>Rhabditida</taxon>
        <taxon>Rhabditina</taxon>
        <taxon>Rhabditomorpha</taxon>
        <taxon>Rhabditoidea</taxon>
        <taxon>Rhabditidae</taxon>
        <taxon>Peloderinae</taxon>
        <taxon>Caenorhabditis</taxon>
    </lineage>
</organism>
<gene>
    <name evidence="1" type="ORF">CAMP_LOCUS19138</name>
</gene>
<dbReference type="EMBL" id="CANHGI010000006">
    <property type="protein sequence ID" value="CAI5456501.1"/>
    <property type="molecule type" value="Genomic_DNA"/>
</dbReference>
<dbReference type="Gene3D" id="3.90.1600.10">
    <property type="entry name" value="Palm domain of DNA polymerase"/>
    <property type="match status" value="1"/>
</dbReference>
<dbReference type="InterPro" id="IPR043502">
    <property type="entry name" value="DNA/RNA_pol_sf"/>
</dbReference>
<comment type="caution">
    <text evidence="1">The sequence shown here is derived from an EMBL/GenBank/DDBJ whole genome shotgun (WGS) entry which is preliminary data.</text>
</comment>
<sequence length="339" mass="38953">MDYCVSDVNVLCRAVCLFTINSKSKLYDINPMDVGITTASYVKFLLMQKCIKNGDIGIISELGFAGVNQSELAMKFILWLWKSEDVYGMVVMFVTRIEWMNETFFKNCRLCRSCTESGSMRERYDHSLVSERVTGEYTSMVLNKALSLGFTRFGIGMTGGFFAPLIKPLLKMKHEASGYPDYVKTAVDEDAYIEAIKEHDGVVLDKDSIKKNPPIRLMAKTTMNSTWGKFPEDPQKSELKLFYTLDWESQKKFRKEAGCVSRIFDLPNQVTMIIRRPESEYVTTKRFANIVIGIVTTSMARLRLYEALEKLELKRLLYCNTDSVVDQMFDVDDERINHQ</sequence>
<evidence type="ECO:0000313" key="2">
    <source>
        <dbReference type="Proteomes" id="UP001152747"/>
    </source>
</evidence>
<accession>A0A9P1J1L5</accession>
<dbReference type="AlphaFoldDB" id="A0A9P1J1L5"/>
<protein>
    <recommendedName>
        <fullName evidence="3">DNA-directed DNA polymerase</fullName>
    </recommendedName>
</protein>